<keyword evidence="3" id="KW-1185">Reference proteome</keyword>
<organism evidence="2 3">
    <name type="scientific">Nonomuraea zeae</name>
    <dbReference type="NCBI Taxonomy" id="1642303"/>
    <lineage>
        <taxon>Bacteria</taxon>
        <taxon>Bacillati</taxon>
        <taxon>Actinomycetota</taxon>
        <taxon>Actinomycetes</taxon>
        <taxon>Streptosporangiales</taxon>
        <taxon>Streptosporangiaceae</taxon>
        <taxon>Nonomuraea</taxon>
    </lineage>
</organism>
<dbReference type="Proteomes" id="UP000306628">
    <property type="component" value="Unassembled WGS sequence"/>
</dbReference>
<name>A0A5S4FK45_9ACTN</name>
<dbReference type="RefSeq" id="WP_138697154.1">
    <property type="nucleotide sequence ID" value="NZ_JBHSAZ010000089.1"/>
</dbReference>
<evidence type="ECO:0000313" key="3">
    <source>
        <dbReference type="Proteomes" id="UP000306628"/>
    </source>
</evidence>
<dbReference type="OrthoDB" id="8244441at2"/>
<dbReference type="InterPro" id="IPR032466">
    <property type="entry name" value="Metal_Hydrolase"/>
</dbReference>
<reference evidence="2 3" key="1">
    <citation type="submission" date="2019-05" db="EMBL/GenBank/DDBJ databases">
        <title>Draft genome sequence of Nonomuraea zeae DSM 100528.</title>
        <authorList>
            <person name="Saricaoglu S."/>
            <person name="Isik K."/>
        </authorList>
    </citation>
    <scope>NUCLEOTIDE SEQUENCE [LARGE SCALE GENOMIC DNA]</scope>
    <source>
        <strain evidence="2 3">DSM 100528</strain>
    </source>
</reference>
<dbReference type="InterPro" id="IPR006680">
    <property type="entry name" value="Amidohydro-rel"/>
</dbReference>
<dbReference type="PANTHER" id="PTHR43383">
    <property type="entry name" value="NODULIN 6"/>
    <property type="match status" value="1"/>
</dbReference>
<accession>A0A5S4FK45</accession>
<sequence length="384" mass="41817">MSIELDLVPTGLMRAIDELALVDHHVHGAASRDLSRRAFEEMITESDRPVPEWMTQFDSQAGYAILRHCAPVLGLEPFCTPEEYLARRARLGTDEVNRRLLTASGIGHFLVETGYRGDEILGPSGMAELAGVPADEVVRLEAVAEQVAAAGCAADAFAERFAQALWERSRSARGLKSIAAYRCGLDFDPEPPSPEEVAQAAGRWLGSGDARLSDPVLVRHLIWAGIERGLPLQFHIGYGDPDVDLRRSDPLLLRGLIELAEPAGVPLLLLHCYPYQRHAGYLAHAYPNVYFDVGLGVSYTGARSAALVAESLEVAPFAKILFSSDAWGPAELHHLGALLWRRAMARVLGEFVAEGEWSMSQAIRVVSMVGAENARRVYDLGAGT</sequence>
<protein>
    <submittedName>
        <fullName evidence="2">Amidohydrolase</fullName>
    </submittedName>
</protein>
<dbReference type="Gene3D" id="3.20.20.140">
    <property type="entry name" value="Metal-dependent hydrolases"/>
    <property type="match status" value="1"/>
</dbReference>
<comment type="caution">
    <text evidence="2">The sequence shown here is derived from an EMBL/GenBank/DDBJ whole genome shotgun (WGS) entry which is preliminary data.</text>
</comment>
<dbReference type="PANTHER" id="PTHR43383:SF2">
    <property type="entry name" value="AMIDOHYDROLASE 2 FAMILY PROTEIN"/>
    <property type="match status" value="1"/>
</dbReference>
<keyword evidence="2" id="KW-0378">Hydrolase</keyword>
<dbReference type="EMBL" id="VCKX01000304">
    <property type="protein sequence ID" value="TMR21106.1"/>
    <property type="molecule type" value="Genomic_DNA"/>
</dbReference>
<dbReference type="GO" id="GO:0016787">
    <property type="term" value="F:hydrolase activity"/>
    <property type="evidence" value="ECO:0007669"/>
    <property type="project" value="UniProtKB-KW"/>
</dbReference>
<evidence type="ECO:0000259" key="1">
    <source>
        <dbReference type="Pfam" id="PF04909"/>
    </source>
</evidence>
<dbReference type="AlphaFoldDB" id="A0A5S4FK45"/>
<proteinExistence type="predicted"/>
<dbReference type="Pfam" id="PF04909">
    <property type="entry name" value="Amidohydro_2"/>
    <property type="match status" value="1"/>
</dbReference>
<gene>
    <name evidence="2" type="ORF">ETD85_51400</name>
</gene>
<feature type="domain" description="Amidohydrolase-related" evidence="1">
    <location>
        <begin position="208"/>
        <end position="380"/>
    </location>
</feature>
<evidence type="ECO:0000313" key="2">
    <source>
        <dbReference type="EMBL" id="TMR21106.1"/>
    </source>
</evidence>
<dbReference type="SUPFAM" id="SSF51556">
    <property type="entry name" value="Metallo-dependent hydrolases"/>
    <property type="match status" value="1"/>
</dbReference>